<dbReference type="Proteomes" id="UP001189429">
    <property type="component" value="Unassembled WGS sequence"/>
</dbReference>
<protein>
    <submittedName>
        <fullName evidence="2">Uncharacterized protein</fullName>
    </submittedName>
</protein>
<organism evidence="2 3">
    <name type="scientific">Prorocentrum cordatum</name>
    <dbReference type="NCBI Taxonomy" id="2364126"/>
    <lineage>
        <taxon>Eukaryota</taxon>
        <taxon>Sar</taxon>
        <taxon>Alveolata</taxon>
        <taxon>Dinophyceae</taxon>
        <taxon>Prorocentrales</taxon>
        <taxon>Prorocentraceae</taxon>
        <taxon>Prorocentrum</taxon>
    </lineage>
</organism>
<reference evidence="2" key="1">
    <citation type="submission" date="2023-10" db="EMBL/GenBank/DDBJ databases">
        <authorList>
            <person name="Chen Y."/>
            <person name="Shah S."/>
            <person name="Dougan E. K."/>
            <person name="Thang M."/>
            <person name="Chan C."/>
        </authorList>
    </citation>
    <scope>NUCLEOTIDE SEQUENCE [LARGE SCALE GENOMIC DNA]</scope>
</reference>
<feature type="compositionally biased region" description="Basic residues" evidence="1">
    <location>
        <begin position="40"/>
        <end position="57"/>
    </location>
</feature>
<comment type="caution">
    <text evidence="2">The sequence shown here is derived from an EMBL/GenBank/DDBJ whole genome shotgun (WGS) entry which is preliminary data.</text>
</comment>
<proteinExistence type="predicted"/>
<accession>A0ABN9SY23</accession>
<gene>
    <name evidence="2" type="ORF">PCOR1329_LOCUS33680</name>
</gene>
<dbReference type="EMBL" id="CAUYUJ010014159">
    <property type="protein sequence ID" value="CAK0837500.1"/>
    <property type="molecule type" value="Genomic_DNA"/>
</dbReference>
<evidence type="ECO:0000313" key="2">
    <source>
        <dbReference type="EMBL" id="CAK0837500.1"/>
    </source>
</evidence>
<keyword evidence="3" id="KW-1185">Reference proteome</keyword>
<feature type="non-terminal residue" evidence="2">
    <location>
        <position position="1"/>
    </location>
</feature>
<feature type="compositionally biased region" description="Basic residues" evidence="1">
    <location>
        <begin position="11"/>
        <end position="23"/>
    </location>
</feature>
<feature type="compositionally biased region" description="Low complexity" evidence="1">
    <location>
        <begin position="1"/>
        <end position="10"/>
    </location>
</feature>
<evidence type="ECO:0000256" key="1">
    <source>
        <dbReference type="SAM" id="MobiDB-lite"/>
    </source>
</evidence>
<feature type="compositionally biased region" description="Basic and acidic residues" evidence="1">
    <location>
        <begin position="105"/>
        <end position="116"/>
    </location>
</feature>
<feature type="region of interest" description="Disordered" evidence="1">
    <location>
        <begin position="1"/>
        <end position="121"/>
    </location>
</feature>
<evidence type="ECO:0000313" key="3">
    <source>
        <dbReference type="Proteomes" id="UP001189429"/>
    </source>
</evidence>
<name>A0ABN9SY23_9DINO</name>
<sequence length="238" mass="26464">QALSRAARTTQPRRRRRRRRRPGARTIAAPGHGFENGPTLRHKGGRRRRSGRRRKMTPHALARLRPARGRQQDQEPAPPAPAAPTSAAMPPRRRRRATGRALDPLPRRDETEEKRPPARGWQRLREGARGYSFRDAREGGMIRVTADAVGRRPCARTQPEPPSLAQHVACTGTLRAPAQRAGAGPKNWPGKPANVLALPKSVQNLARVAEGRYPHPRGPPEHAADAEIAEFATWLVWL</sequence>